<feature type="domain" description="Glycosyl hydrolase family 38 C-terminal" evidence="1">
    <location>
        <begin position="46"/>
        <end position="251"/>
    </location>
</feature>
<evidence type="ECO:0000313" key="4">
    <source>
        <dbReference type="Proteomes" id="UP000326912"/>
    </source>
</evidence>
<accession>A0A5J4KVM0</accession>
<dbReference type="GO" id="GO:0009313">
    <property type="term" value="P:oligosaccharide catabolic process"/>
    <property type="evidence" value="ECO:0007669"/>
    <property type="project" value="TreeGrafter"/>
</dbReference>
<dbReference type="EMBL" id="BKZW01000002">
    <property type="protein sequence ID" value="GER90159.1"/>
    <property type="molecule type" value="Genomic_DNA"/>
</dbReference>
<dbReference type="FunFam" id="2.70.98.30:FF:000001">
    <property type="entry name" value="alpha-mannosidase 2C1 isoform X2"/>
    <property type="match status" value="1"/>
</dbReference>
<evidence type="ECO:0000259" key="1">
    <source>
        <dbReference type="Pfam" id="PF07748"/>
    </source>
</evidence>
<dbReference type="Pfam" id="PF07748">
    <property type="entry name" value="Glyco_hydro_38C"/>
    <property type="match status" value="1"/>
</dbReference>
<dbReference type="Proteomes" id="UP000326912">
    <property type="component" value="Unassembled WGS sequence"/>
</dbReference>
<comment type="caution">
    <text evidence="3">The sequence shown here is derived from an EMBL/GenBank/DDBJ whole genome shotgun (WGS) entry which is preliminary data.</text>
</comment>
<dbReference type="GO" id="GO:0030246">
    <property type="term" value="F:carbohydrate binding"/>
    <property type="evidence" value="ECO:0007669"/>
    <property type="project" value="InterPro"/>
</dbReference>
<proteinExistence type="predicted"/>
<evidence type="ECO:0000313" key="3">
    <source>
        <dbReference type="EMBL" id="GER90159.1"/>
    </source>
</evidence>
<organism evidence="3 4">
    <name type="scientific">Dictyobacter vulcani</name>
    <dbReference type="NCBI Taxonomy" id="2607529"/>
    <lineage>
        <taxon>Bacteria</taxon>
        <taxon>Bacillati</taxon>
        <taxon>Chloroflexota</taxon>
        <taxon>Ktedonobacteria</taxon>
        <taxon>Ktedonobacterales</taxon>
        <taxon>Dictyobacteraceae</taxon>
        <taxon>Dictyobacter</taxon>
    </lineage>
</organism>
<dbReference type="InterPro" id="IPR011682">
    <property type="entry name" value="Glyco_hydro_38_C"/>
</dbReference>
<dbReference type="InterPro" id="IPR041147">
    <property type="entry name" value="GH38_C"/>
</dbReference>
<dbReference type="Gene3D" id="2.70.98.30">
    <property type="entry name" value="Golgi alpha-mannosidase II, domain 4"/>
    <property type="match status" value="1"/>
</dbReference>
<protein>
    <recommendedName>
        <fullName evidence="5">Glycosyl hydrolases family 38 C-terminal beta sandwich domain-containing protein</fullName>
    </recommendedName>
</protein>
<keyword evidence="4" id="KW-1185">Reference proteome</keyword>
<gene>
    <name evidence="3" type="ORF">KDW_43210</name>
</gene>
<dbReference type="Pfam" id="PF17677">
    <property type="entry name" value="Glyco_hydro38C2"/>
    <property type="match status" value="1"/>
</dbReference>
<evidence type="ECO:0008006" key="5">
    <source>
        <dbReference type="Google" id="ProtNLM"/>
    </source>
</evidence>
<dbReference type="Gene3D" id="2.60.40.2220">
    <property type="match status" value="1"/>
</dbReference>
<dbReference type="RefSeq" id="WP_198925401.1">
    <property type="nucleotide sequence ID" value="NZ_BKZW01000002.1"/>
</dbReference>
<dbReference type="InterPro" id="IPR011013">
    <property type="entry name" value="Gal_mutarotase_sf_dom"/>
</dbReference>
<evidence type="ECO:0000259" key="2">
    <source>
        <dbReference type="Pfam" id="PF17677"/>
    </source>
</evidence>
<dbReference type="GO" id="GO:0006013">
    <property type="term" value="P:mannose metabolic process"/>
    <property type="evidence" value="ECO:0007669"/>
    <property type="project" value="InterPro"/>
</dbReference>
<name>A0A5J4KVM0_9CHLR</name>
<dbReference type="GO" id="GO:0004559">
    <property type="term" value="F:alpha-mannosidase activity"/>
    <property type="evidence" value="ECO:0007669"/>
    <property type="project" value="InterPro"/>
</dbReference>
<feature type="domain" description="Glycosyl hydrolases family 38 C-terminal" evidence="2">
    <location>
        <begin position="312"/>
        <end position="384"/>
    </location>
</feature>
<dbReference type="AlphaFoldDB" id="A0A5J4KVM0"/>
<dbReference type="SUPFAM" id="SSF74650">
    <property type="entry name" value="Galactose mutarotase-like"/>
    <property type="match status" value="1"/>
</dbReference>
<dbReference type="PANTHER" id="PTHR46017:SF1">
    <property type="entry name" value="ALPHA-MANNOSIDASE 2C1"/>
    <property type="match status" value="1"/>
</dbReference>
<dbReference type="PANTHER" id="PTHR46017">
    <property type="entry name" value="ALPHA-MANNOSIDASE 2C1"/>
    <property type="match status" value="1"/>
</dbReference>
<sequence length="389" mass="44326">MYVQSTNSGTWIDAGALHQLSITGLQIVEGEQKQPSTELIVTPELLENTSTRIELNSAGDIVRIYDKVREREVLPEGAIANQFQAFEDRPMNWDAWDVDIFYDDKQWLADPATSIRVVESGPLRATIEVQRQILHSKYTQLISLNYNSPQLDITTDIDWRERHILLKVAFPVDILSPVATYEIQWGNVQRPTHRNTSWDWARFETCAQKFVDLSEGDYGVSVLNDCKYGHDIKENVIRISLLRSPTMPDPEADQGAQRFTYSLLPHAGNWGEETIRAAYALNDPLIVYTPEQKADTAAEQQLPAFVRVDKPNVIIETIKRAEDGNGIIVRLYESQRRRGRVTLTTGFNLAEVWHTNLLEENGEQVQCQGNELTFSIKPYEIVTLRLVQA</sequence>
<reference evidence="3 4" key="1">
    <citation type="submission" date="2019-10" db="EMBL/GenBank/DDBJ databases">
        <title>Dictyobacter vulcani sp. nov., within the class Ktedonobacteria, isolated from soil of volcanic Mt. Zao.</title>
        <authorList>
            <person name="Zheng Y."/>
            <person name="Wang C.M."/>
            <person name="Sakai Y."/>
            <person name="Abe K."/>
            <person name="Yokota A."/>
            <person name="Yabe S."/>
        </authorList>
    </citation>
    <scope>NUCLEOTIDE SEQUENCE [LARGE SCALE GENOMIC DNA]</scope>
    <source>
        <strain evidence="3 4">W12</strain>
    </source>
</reference>